<sequence length="166" mass="17844">MIRQIDGSLCLSTVLYASAIAAGACWRLDPAQQPASAASSRAKYRARERSLATDVSRSLAVQAVGVASSYQRFRLLRPAYPRAMSARRLSSAERVDRLLQDALIILPGLHGGVEGEGLVEGSLQVTSGPTVRTSSCKLSHHLGVRVWGRERTRKGIRLDAQSASSS</sequence>
<reference evidence="1 2" key="1">
    <citation type="submission" date="2023-08" db="EMBL/GenBank/DDBJ databases">
        <title>Black Yeasts Isolated from many extreme environments.</title>
        <authorList>
            <person name="Coleine C."/>
            <person name="Stajich J.E."/>
            <person name="Selbmann L."/>
        </authorList>
    </citation>
    <scope>NUCLEOTIDE SEQUENCE [LARGE SCALE GENOMIC DNA]</scope>
    <source>
        <strain evidence="1 2">CCFEE 536</strain>
    </source>
</reference>
<protein>
    <submittedName>
        <fullName evidence="1">Uncharacterized protein</fullName>
    </submittedName>
</protein>
<name>A0ABR0M611_9PEZI</name>
<keyword evidence="2" id="KW-1185">Reference proteome</keyword>
<gene>
    <name evidence="1" type="ORF">LTR16_004712</name>
</gene>
<feature type="non-terminal residue" evidence="1">
    <location>
        <position position="166"/>
    </location>
</feature>
<proteinExistence type="predicted"/>
<dbReference type="EMBL" id="JAVRRA010000662">
    <property type="protein sequence ID" value="KAK5285197.1"/>
    <property type="molecule type" value="Genomic_DNA"/>
</dbReference>
<evidence type="ECO:0000313" key="2">
    <source>
        <dbReference type="Proteomes" id="UP001357485"/>
    </source>
</evidence>
<dbReference type="Proteomes" id="UP001357485">
    <property type="component" value="Unassembled WGS sequence"/>
</dbReference>
<organism evidence="1 2">
    <name type="scientific">Cryomyces antarcticus</name>
    <dbReference type="NCBI Taxonomy" id="329879"/>
    <lineage>
        <taxon>Eukaryota</taxon>
        <taxon>Fungi</taxon>
        <taxon>Dikarya</taxon>
        <taxon>Ascomycota</taxon>
        <taxon>Pezizomycotina</taxon>
        <taxon>Dothideomycetes</taxon>
        <taxon>Dothideomycetes incertae sedis</taxon>
        <taxon>Cryomyces</taxon>
    </lineage>
</organism>
<comment type="caution">
    <text evidence="1">The sequence shown here is derived from an EMBL/GenBank/DDBJ whole genome shotgun (WGS) entry which is preliminary data.</text>
</comment>
<dbReference type="PROSITE" id="PS51257">
    <property type="entry name" value="PROKAR_LIPOPROTEIN"/>
    <property type="match status" value="1"/>
</dbReference>
<evidence type="ECO:0000313" key="1">
    <source>
        <dbReference type="EMBL" id="KAK5285197.1"/>
    </source>
</evidence>
<accession>A0ABR0M611</accession>